<evidence type="ECO:0000313" key="3">
    <source>
        <dbReference type="Proteomes" id="UP001339911"/>
    </source>
</evidence>
<reference evidence="2 3" key="1">
    <citation type="submission" date="2024-01" db="EMBL/GenBank/DDBJ databases">
        <title>Genome insights into Plantactinospora veratri sp. nov.</title>
        <authorList>
            <person name="Wang L."/>
        </authorList>
    </citation>
    <scope>NUCLEOTIDE SEQUENCE [LARGE SCALE GENOMIC DNA]</scope>
    <source>
        <strain evidence="2 3">NEAU-FHS4</strain>
    </source>
</reference>
<sequence length="43" mass="4605">MTLVIATILVVSAVRDRLGTGIAVAVAVVTVCLLARFLPLRRR</sequence>
<evidence type="ECO:0000313" key="2">
    <source>
        <dbReference type="EMBL" id="MEE6309661.1"/>
    </source>
</evidence>
<keyword evidence="1" id="KW-0472">Membrane</keyword>
<proteinExistence type="predicted"/>
<accession>A0ABU7SI87</accession>
<comment type="caution">
    <text evidence="2">The sequence shown here is derived from an EMBL/GenBank/DDBJ whole genome shotgun (WGS) entry which is preliminary data.</text>
</comment>
<organism evidence="2 3">
    <name type="scientific">Plantactinospora veratri</name>
    <dbReference type="NCBI Taxonomy" id="1436122"/>
    <lineage>
        <taxon>Bacteria</taxon>
        <taxon>Bacillati</taxon>
        <taxon>Actinomycetota</taxon>
        <taxon>Actinomycetes</taxon>
        <taxon>Micromonosporales</taxon>
        <taxon>Micromonosporaceae</taxon>
        <taxon>Plantactinospora</taxon>
    </lineage>
</organism>
<protein>
    <submittedName>
        <fullName evidence="2">Uncharacterized protein</fullName>
    </submittedName>
</protein>
<evidence type="ECO:0000256" key="1">
    <source>
        <dbReference type="SAM" id="Phobius"/>
    </source>
</evidence>
<feature type="transmembrane region" description="Helical" evidence="1">
    <location>
        <begin position="23"/>
        <end position="40"/>
    </location>
</feature>
<dbReference type="EMBL" id="JAZGQL010000017">
    <property type="protein sequence ID" value="MEE6309661.1"/>
    <property type="molecule type" value="Genomic_DNA"/>
</dbReference>
<keyword evidence="1" id="KW-0812">Transmembrane</keyword>
<gene>
    <name evidence="2" type="ORF">V1634_22775</name>
</gene>
<keyword evidence="3" id="KW-1185">Reference proteome</keyword>
<dbReference type="Proteomes" id="UP001339911">
    <property type="component" value="Unassembled WGS sequence"/>
</dbReference>
<name>A0ABU7SI87_9ACTN</name>
<dbReference type="RefSeq" id="WP_331209908.1">
    <property type="nucleotide sequence ID" value="NZ_JAZGQL010000017.1"/>
</dbReference>
<keyword evidence="1" id="KW-1133">Transmembrane helix</keyword>